<organism evidence="2 3">
    <name type="scientific">Penicillium canariense</name>
    <dbReference type="NCBI Taxonomy" id="189055"/>
    <lineage>
        <taxon>Eukaryota</taxon>
        <taxon>Fungi</taxon>
        <taxon>Dikarya</taxon>
        <taxon>Ascomycota</taxon>
        <taxon>Pezizomycotina</taxon>
        <taxon>Eurotiomycetes</taxon>
        <taxon>Eurotiomycetidae</taxon>
        <taxon>Eurotiales</taxon>
        <taxon>Aspergillaceae</taxon>
        <taxon>Penicillium</taxon>
    </lineage>
</organism>
<dbReference type="AlphaFoldDB" id="A0A9W9LIA3"/>
<proteinExistence type="predicted"/>
<feature type="region of interest" description="Disordered" evidence="1">
    <location>
        <begin position="1"/>
        <end position="30"/>
    </location>
</feature>
<accession>A0A9W9LIA3</accession>
<gene>
    <name evidence="2" type="ORF">N7482_006561</name>
</gene>
<evidence type="ECO:0000313" key="3">
    <source>
        <dbReference type="Proteomes" id="UP001149163"/>
    </source>
</evidence>
<evidence type="ECO:0000256" key="1">
    <source>
        <dbReference type="SAM" id="MobiDB-lite"/>
    </source>
</evidence>
<comment type="caution">
    <text evidence="2">The sequence shown here is derived from an EMBL/GenBank/DDBJ whole genome shotgun (WGS) entry which is preliminary data.</text>
</comment>
<reference evidence="2" key="1">
    <citation type="submission" date="2022-11" db="EMBL/GenBank/DDBJ databases">
        <authorList>
            <person name="Petersen C."/>
        </authorList>
    </citation>
    <scope>NUCLEOTIDE SEQUENCE</scope>
    <source>
        <strain evidence="2">IBT 26290</strain>
    </source>
</reference>
<reference evidence="2" key="2">
    <citation type="journal article" date="2023" name="IMA Fungus">
        <title>Comparative genomic study of the Penicillium genus elucidates a diverse pangenome and 15 lateral gene transfer events.</title>
        <authorList>
            <person name="Petersen C."/>
            <person name="Sorensen T."/>
            <person name="Nielsen M.R."/>
            <person name="Sondergaard T.E."/>
            <person name="Sorensen J.L."/>
            <person name="Fitzpatrick D.A."/>
            <person name="Frisvad J.C."/>
            <person name="Nielsen K.L."/>
        </authorList>
    </citation>
    <scope>NUCLEOTIDE SEQUENCE</scope>
    <source>
        <strain evidence="2">IBT 26290</strain>
    </source>
</reference>
<name>A0A9W9LIA3_9EURO</name>
<dbReference type="Proteomes" id="UP001149163">
    <property type="component" value="Unassembled WGS sequence"/>
</dbReference>
<dbReference type="EMBL" id="JAPQKN010000004">
    <property type="protein sequence ID" value="KAJ5159557.1"/>
    <property type="molecule type" value="Genomic_DNA"/>
</dbReference>
<dbReference type="GeneID" id="81427862"/>
<sequence length="237" mass="27173">MSEVFSEGQESKTVPSCHDRPPQYDSGQPSQDLLTSLIENEHARRTLTQQGIHITDKFDNWADEIDKKPTHTDCLFVAELFLEIGQLFTELGHISTETANLYKERAVQNTKLYTTMGRLTDSEFDQMYASLKRDPSRQMRHKLAQDRCDCYDRDCGSNSQRYSGSKQIDGTGDSTFDSPCSHDQFFELLAKVDKINDKLGQNLQSHDTVNVSKTTDDAAAKPHWNFWKRIMRRSARP</sequence>
<dbReference type="RefSeq" id="XP_056541115.1">
    <property type="nucleotide sequence ID" value="XM_056688686.1"/>
</dbReference>
<keyword evidence="3" id="KW-1185">Reference proteome</keyword>
<protein>
    <submittedName>
        <fullName evidence="2">Uncharacterized protein</fullName>
    </submittedName>
</protein>
<dbReference type="OrthoDB" id="4342394at2759"/>
<evidence type="ECO:0000313" key="2">
    <source>
        <dbReference type="EMBL" id="KAJ5159557.1"/>
    </source>
</evidence>